<feature type="region of interest" description="Disordered" evidence="1">
    <location>
        <begin position="340"/>
        <end position="418"/>
    </location>
</feature>
<organism evidence="2 3">
    <name type="scientific">Adineta ricciae</name>
    <name type="common">Rotifer</name>
    <dbReference type="NCBI Taxonomy" id="249248"/>
    <lineage>
        <taxon>Eukaryota</taxon>
        <taxon>Metazoa</taxon>
        <taxon>Spiralia</taxon>
        <taxon>Gnathifera</taxon>
        <taxon>Rotifera</taxon>
        <taxon>Eurotatoria</taxon>
        <taxon>Bdelloidea</taxon>
        <taxon>Adinetida</taxon>
        <taxon>Adinetidae</taxon>
        <taxon>Adineta</taxon>
    </lineage>
</organism>
<proteinExistence type="predicted"/>
<feature type="non-terminal residue" evidence="2">
    <location>
        <position position="1"/>
    </location>
</feature>
<gene>
    <name evidence="2" type="ORF">XAT740_LOCUS55025</name>
</gene>
<protein>
    <submittedName>
        <fullName evidence="2">Uncharacterized protein</fullName>
    </submittedName>
</protein>
<feature type="region of interest" description="Disordered" evidence="1">
    <location>
        <begin position="1"/>
        <end position="23"/>
    </location>
</feature>
<dbReference type="Proteomes" id="UP000663828">
    <property type="component" value="Unassembled WGS sequence"/>
</dbReference>
<sequence>MNFHYSTTTTHRPQTTSSHFNEDARCDNEVNLILEKNYNQQLFEQSTHSEQQQQQQQEQQQQQQQQQQQPTEAQTSAVISQTDQYYFMPIREQSSTMALHTNNNSTTDNTSIMSTVHDKPPKLDLFDYNATTKSNTSSFASAASMKGNTNYLDDTDLAGLFASSIVSITRSTTAMDKNDITDNPNTLDDIFFQQVSELVCASQQNPLGPPPGFENFHFDTTSSSSDSLTTVSSISTAAAIGQSKISTSDTTNFSQLLPSTKVDASQQPALINGNACSSSSSHSSFASDDQTIFFPMGAHLYSSSSQIFPINTLSSGTSNSMDSNAKPFLPNSLSTNAKHFAASDKSGGTSPKVTTHIDTDTLSKDRDATPNQIFHSPDLFFTNGQADFPPVKPSSNKTSSASTNRQSSSSASSSTSSSIDDALIQLSQQQQQQQSQTQAPAVNKLFSDDSLSIFNFPASKPTTHIDKQQRAVHDNINVLASMAAASTPITPESPWQQPTTHPNTNVQAKLPSMRQQQQPSVIPPSPSKNCSSSMQELMENLNELCYRGFDELNALIQEQRWVQNYLNISSTSLPSSNLPPGNLSDVKCCSSRILIVPEYFIFKCKKVEVTASHVYNLLATGRPELRLRDLMFVFKSWRETIANAEHVHQEEDVKLRLNTEHFPSY</sequence>
<feature type="compositionally biased region" description="Low complexity" evidence="1">
    <location>
        <begin position="398"/>
        <end position="418"/>
    </location>
</feature>
<dbReference type="EMBL" id="CAJNOR010010124">
    <property type="protein sequence ID" value="CAF1651289.1"/>
    <property type="molecule type" value="Genomic_DNA"/>
</dbReference>
<feature type="compositionally biased region" description="Basic and acidic residues" evidence="1">
    <location>
        <begin position="355"/>
        <end position="368"/>
    </location>
</feature>
<comment type="caution">
    <text evidence="2">The sequence shown here is derived from an EMBL/GenBank/DDBJ whole genome shotgun (WGS) entry which is preliminary data.</text>
</comment>
<keyword evidence="3" id="KW-1185">Reference proteome</keyword>
<evidence type="ECO:0000256" key="1">
    <source>
        <dbReference type="SAM" id="MobiDB-lite"/>
    </source>
</evidence>
<name>A0A816ESD7_ADIRI</name>
<evidence type="ECO:0000313" key="3">
    <source>
        <dbReference type="Proteomes" id="UP000663828"/>
    </source>
</evidence>
<feature type="compositionally biased region" description="Low complexity" evidence="1">
    <location>
        <begin position="1"/>
        <end position="19"/>
    </location>
</feature>
<feature type="compositionally biased region" description="Low complexity" evidence="1">
    <location>
        <begin position="50"/>
        <end position="69"/>
    </location>
</feature>
<reference evidence="2" key="1">
    <citation type="submission" date="2021-02" db="EMBL/GenBank/DDBJ databases">
        <authorList>
            <person name="Nowell W R."/>
        </authorList>
    </citation>
    <scope>NUCLEOTIDE SEQUENCE</scope>
</reference>
<dbReference type="AlphaFoldDB" id="A0A816ESD7"/>
<accession>A0A816ESD7</accession>
<feature type="region of interest" description="Disordered" evidence="1">
    <location>
        <begin position="44"/>
        <end position="77"/>
    </location>
</feature>
<evidence type="ECO:0000313" key="2">
    <source>
        <dbReference type="EMBL" id="CAF1651289.1"/>
    </source>
</evidence>